<comment type="subcellular location">
    <subcellularLocation>
        <location evidence="1">Membrane</location>
        <topology evidence="1">Multi-pass membrane protein</topology>
    </subcellularLocation>
</comment>
<dbReference type="EMBL" id="JAODUP010001385">
    <property type="protein sequence ID" value="KAK2140339.1"/>
    <property type="molecule type" value="Genomic_DNA"/>
</dbReference>
<protein>
    <recommendedName>
        <fullName evidence="8">Tetraspanin</fullName>
    </recommendedName>
</protein>
<evidence type="ECO:0008006" key="8">
    <source>
        <dbReference type="Google" id="ProtNLM"/>
    </source>
</evidence>
<dbReference type="PANTHER" id="PTHR19282:SF544">
    <property type="entry name" value="TETRASPANIN"/>
    <property type="match status" value="1"/>
</dbReference>
<keyword evidence="2 5" id="KW-0812">Transmembrane</keyword>
<dbReference type="InterPro" id="IPR008952">
    <property type="entry name" value="Tetraspanin_EC2_sf"/>
</dbReference>
<evidence type="ECO:0000313" key="7">
    <source>
        <dbReference type="Proteomes" id="UP001208570"/>
    </source>
</evidence>
<dbReference type="PANTHER" id="PTHR19282">
    <property type="entry name" value="TETRASPANIN"/>
    <property type="match status" value="1"/>
</dbReference>
<dbReference type="GO" id="GO:0005886">
    <property type="term" value="C:plasma membrane"/>
    <property type="evidence" value="ECO:0007669"/>
    <property type="project" value="TreeGrafter"/>
</dbReference>
<dbReference type="InterPro" id="IPR018499">
    <property type="entry name" value="Tetraspanin/Peripherin"/>
</dbReference>
<evidence type="ECO:0000256" key="1">
    <source>
        <dbReference type="ARBA" id="ARBA00004141"/>
    </source>
</evidence>
<accession>A0AAD9IT06</accession>
<sequence length="412" mass="44988">MYAGVEDACAVKKCRWAKKTPKKAIPNTRYRATAQFLPLMEYVSIIFAPYRLQEAWQSERAADVGGAYIGVLVPNEVVMVTVRHTQRNTIQSRLSASSFDTKSVNFARLVASEQVAIMGCGICCMKFLLILFNTLFGIIGLVLVAGGAFVLASSNEYTKTYLDKVLAAIPGLPEGFNLEDAQKLEVGGVTVDVAAILKPVAIFLIVFGLFLIICAIFGSCGSCCNNRFMLAVYAALVLILLLIQVVVVALFFSGALDGTIKSQMKATIRDNYISVDDAGLWSLAWSAIMIKYECCGVENYKDFNDAKKWKRVRTVTVNGASVNVTLITPLPCCKLQGESPDLEPIEQYCAYQPNDLINNWKNGCYEPLNDDLEPFYDTMVGAIAGVLVFEFLCAVAAIAIAVYIQKGKNAVA</sequence>
<dbReference type="CDD" id="cd03156">
    <property type="entry name" value="uroplakin_I_like_LEL"/>
    <property type="match status" value="1"/>
</dbReference>
<name>A0AAD9IT06_9ANNE</name>
<dbReference type="Gene3D" id="1.10.1450.10">
    <property type="entry name" value="Tetraspanin"/>
    <property type="match status" value="1"/>
</dbReference>
<evidence type="ECO:0000256" key="2">
    <source>
        <dbReference type="ARBA" id="ARBA00022692"/>
    </source>
</evidence>
<keyword evidence="7" id="KW-1185">Reference proteome</keyword>
<proteinExistence type="predicted"/>
<dbReference type="SUPFAM" id="SSF48652">
    <property type="entry name" value="Tetraspanin"/>
    <property type="match status" value="1"/>
</dbReference>
<feature type="transmembrane region" description="Helical" evidence="5">
    <location>
        <begin position="230"/>
        <end position="252"/>
    </location>
</feature>
<gene>
    <name evidence="6" type="ORF">LSH36_1386g00015</name>
</gene>
<evidence type="ECO:0000256" key="3">
    <source>
        <dbReference type="ARBA" id="ARBA00022989"/>
    </source>
</evidence>
<evidence type="ECO:0000256" key="5">
    <source>
        <dbReference type="SAM" id="Phobius"/>
    </source>
</evidence>
<organism evidence="6 7">
    <name type="scientific">Paralvinella palmiformis</name>
    <dbReference type="NCBI Taxonomy" id="53620"/>
    <lineage>
        <taxon>Eukaryota</taxon>
        <taxon>Metazoa</taxon>
        <taxon>Spiralia</taxon>
        <taxon>Lophotrochozoa</taxon>
        <taxon>Annelida</taxon>
        <taxon>Polychaeta</taxon>
        <taxon>Sedentaria</taxon>
        <taxon>Canalipalpata</taxon>
        <taxon>Terebellida</taxon>
        <taxon>Terebelliformia</taxon>
        <taxon>Alvinellidae</taxon>
        <taxon>Paralvinella</taxon>
    </lineage>
</organism>
<dbReference type="Pfam" id="PF00335">
    <property type="entry name" value="Tetraspanin"/>
    <property type="match status" value="1"/>
</dbReference>
<dbReference type="Proteomes" id="UP001208570">
    <property type="component" value="Unassembled WGS sequence"/>
</dbReference>
<dbReference type="AlphaFoldDB" id="A0AAD9IT06"/>
<evidence type="ECO:0000313" key="6">
    <source>
        <dbReference type="EMBL" id="KAK2140339.1"/>
    </source>
</evidence>
<evidence type="ECO:0000256" key="4">
    <source>
        <dbReference type="ARBA" id="ARBA00023136"/>
    </source>
</evidence>
<feature type="transmembrane region" description="Helical" evidence="5">
    <location>
        <begin position="200"/>
        <end position="218"/>
    </location>
</feature>
<keyword evidence="3 5" id="KW-1133">Transmembrane helix</keyword>
<feature type="transmembrane region" description="Helical" evidence="5">
    <location>
        <begin position="379"/>
        <end position="404"/>
    </location>
</feature>
<comment type="caution">
    <text evidence="6">The sequence shown here is derived from an EMBL/GenBank/DDBJ whole genome shotgun (WGS) entry which is preliminary data.</text>
</comment>
<reference evidence="6" key="1">
    <citation type="journal article" date="2023" name="Mol. Biol. Evol.">
        <title>Third-Generation Sequencing Reveals the Adaptive Role of the Epigenome in Three Deep-Sea Polychaetes.</title>
        <authorList>
            <person name="Perez M."/>
            <person name="Aroh O."/>
            <person name="Sun Y."/>
            <person name="Lan Y."/>
            <person name="Juniper S.K."/>
            <person name="Young C.R."/>
            <person name="Angers B."/>
            <person name="Qian P.Y."/>
        </authorList>
    </citation>
    <scope>NUCLEOTIDE SEQUENCE</scope>
    <source>
        <strain evidence="6">P08H-3</strain>
    </source>
</reference>
<keyword evidence="4 5" id="KW-0472">Membrane</keyword>
<feature type="transmembrane region" description="Helical" evidence="5">
    <location>
        <begin position="127"/>
        <end position="152"/>
    </location>
</feature>